<dbReference type="InterPro" id="IPR006760">
    <property type="entry name" value="Endosulphine"/>
</dbReference>
<sequence length="335" mass="38257">MFKKRKSKGRQKIEIKKIEKEEARQICFSKRKAGIFKKANELAVLCGAEVGIVAFSPAGKAFSFGHPNIHPVIDRYLAAGEASTTQDLYLHHPGTYYVHEANMRDLQREHEDLVTLVTAVKRQQGEMKKKLWWDDIEGLGVEDLMEYVKVLEQLKMKHKLQAYLPYLPFSFHGPRSSSTSLAHISTRDWILITRVPFRKAKQILFFEISRSWKSSQKFGGDISVEGPNFMDQDERNSMPSFQQEEEAIKKKYGGILPKKQPLISKDHERAFFDSADWALGKQGAHVEKPKGPLEALRPKLQPTPQQQVRSRRSAYASNENEDGGNTAIEDANMNE</sequence>
<dbReference type="AlphaFoldDB" id="A0A9D5DCW2"/>
<comment type="similarity">
    <text evidence="2 7">Belongs to the endosulfine family.</text>
</comment>
<dbReference type="Gene3D" id="3.40.1810.10">
    <property type="entry name" value="Transcription factor, MADS-box"/>
    <property type="match status" value="1"/>
</dbReference>
<evidence type="ECO:0000313" key="10">
    <source>
        <dbReference type="EMBL" id="KAJ0989219.1"/>
    </source>
</evidence>
<dbReference type="PROSITE" id="PS50066">
    <property type="entry name" value="MADS_BOX_2"/>
    <property type="match status" value="1"/>
</dbReference>
<organism evidence="10 11">
    <name type="scientific">Dioscorea zingiberensis</name>
    <dbReference type="NCBI Taxonomy" id="325984"/>
    <lineage>
        <taxon>Eukaryota</taxon>
        <taxon>Viridiplantae</taxon>
        <taxon>Streptophyta</taxon>
        <taxon>Embryophyta</taxon>
        <taxon>Tracheophyta</taxon>
        <taxon>Spermatophyta</taxon>
        <taxon>Magnoliopsida</taxon>
        <taxon>Liliopsida</taxon>
        <taxon>Dioscoreales</taxon>
        <taxon>Dioscoreaceae</taxon>
        <taxon>Dioscorea</taxon>
    </lineage>
</organism>
<evidence type="ECO:0000256" key="6">
    <source>
        <dbReference type="ARBA" id="ARBA00023242"/>
    </source>
</evidence>
<dbReference type="GO" id="GO:0005634">
    <property type="term" value="C:nucleus"/>
    <property type="evidence" value="ECO:0007669"/>
    <property type="project" value="UniProtKB-SubCell"/>
</dbReference>
<dbReference type="Pfam" id="PF00319">
    <property type="entry name" value="SRF-TF"/>
    <property type="match status" value="1"/>
</dbReference>
<dbReference type="SUPFAM" id="SSF55455">
    <property type="entry name" value="SRF-like"/>
    <property type="match status" value="1"/>
</dbReference>
<protein>
    <recommendedName>
        <fullName evidence="9">MADS-box domain-containing protein</fullName>
    </recommendedName>
</protein>
<accession>A0A9D5DCW2</accession>
<dbReference type="FunFam" id="3.40.1810.10:FF:000006">
    <property type="entry name" value="Agamous-like MADS-box protein AGL62"/>
    <property type="match status" value="1"/>
</dbReference>
<dbReference type="GO" id="GO:0004864">
    <property type="term" value="F:protein phosphatase inhibitor activity"/>
    <property type="evidence" value="ECO:0007669"/>
    <property type="project" value="TreeGrafter"/>
</dbReference>
<dbReference type="PRINTS" id="PR00404">
    <property type="entry name" value="MADSDOMAIN"/>
</dbReference>
<evidence type="ECO:0000256" key="3">
    <source>
        <dbReference type="ARBA" id="ARBA00023015"/>
    </source>
</evidence>
<dbReference type="InterPro" id="IPR036879">
    <property type="entry name" value="TF_MADSbox_sf"/>
</dbReference>
<reference evidence="10" key="2">
    <citation type="journal article" date="2022" name="Hortic Res">
        <title>The genome of Dioscorea zingiberensis sheds light on the biosynthesis, origin and evolution of the medicinally important diosgenin saponins.</title>
        <authorList>
            <person name="Li Y."/>
            <person name="Tan C."/>
            <person name="Li Z."/>
            <person name="Guo J."/>
            <person name="Li S."/>
            <person name="Chen X."/>
            <person name="Wang C."/>
            <person name="Dai X."/>
            <person name="Yang H."/>
            <person name="Song W."/>
            <person name="Hou L."/>
            <person name="Xu J."/>
            <person name="Tong Z."/>
            <person name="Xu A."/>
            <person name="Yuan X."/>
            <person name="Wang W."/>
            <person name="Yang Q."/>
            <person name="Chen L."/>
            <person name="Sun Z."/>
            <person name="Wang K."/>
            <person name="Pan B."/>
            <person name="Chen J."/>
            <person name="Bao Y."/>
            <person name="Liu F."/>
            <person name="Qi X."/>
            <person name="Gang D.R."/>
            <person name="Wen J."/>
            <person name="Li J."/>
        </authorList>
    </citation>
    <scope>NUCLEOTIDE SEQUENCE</scope>
    <source>
        <strain evidence="10">Dzin_1.0</strain>
    </source>
</reference>
<evidence type="ECO:0000256" key="1">
    <source>
        <dbReference type="ARBA" id="ARBA00004123"/>
    </source>
</evidence>
<keyword evidence="6" id="KW-0539">Nucleus</keyword>
<dbReference type="GO" id="GO:0003677">
    <property type="term" value="F:DNA binding"/>
    <property type="evidence" value="ECO:0007669"/>
    <property type="project" value="UniProtKB-KW"/>
</dbReference>
<dbReference type="GO" id="GO:0046983">
    <property type="term" value="F:protein dimerization activity"/>
    <property type="evidence" value="ECO:0007669"/>
    <property type="project" value="InterPro"/>
</dbReference>
<dbReference type="PANTHER" id="PTHR10358:SF6">
    <property type="entry name" value="ENDOSULFINE, ISOFORM A"/>
    <property type="match status" value="1"/>
</dbReference>
<keyword evidence="4" id="KW-0238">DNA-binding</keyword>
<dbReference type="GO" id="GO:0005737">
    <property type="term" value="C:cytoplasm"/>
    <property type="evidence" value="ECO:0007669"/>
    <property type="project" value="TreeGrafter"/>
</dbReference>
<evidence type="ECO:0000259" key="9">
    <source>
        <dbReference type="PROSITE" id="PS50066"/>
    </source>
</evidence>
<feature type="region of interest" description="Disordered" evidence="8">
    <location>
        <begin position="282"/>
        <end position="335"/>
    </location>
</feature>
<dbReference type="Proteomes" id="UP001085076">
    <property type="component" value="Miscellaneous, Linkage group lg01"/>
</dbReference>
<gene>
    <name evidence="10" type="ORF">J5N97_007575</name>
</gene>
<evidence type="ECO:0000256" key="5">
    <source>
        <dbReference type="ARBA" id="ARBA00023163"/>
    </source>
</evidence>
<evidence type="ECO:0000313" key="11">
    <source>
        <dbReference type="Proteomes" id="UP001085076"/>
    </source>
</evidence>
<dbReference type="EMBL" id="JAGGNH010000001">
    <property type="protein sequence ID" value="KAJ0989219.1"/>
    <property type="molecule type" value="Genomic_DNA"/>
</dbReference>
<proteinExistence type="inferred from homology"/>
<evidence type="ECO:0000256" key="2">
    <source>
        <dbReference type="ARBA" id="ARBA00010520"/>
    </source>
</evidence>
<keyword evidence="5" id="KW-0804">Transcription</keyword>
<keyword evidence="3" id="KW-0805">Transcription regulation</keyword>
<dbReference type="SMART" id="SM00432">
    <property type="entry name" value="MADS"/>
    <property type="match status" value="1"/>
</dbReference>
<dbReference type="OrthoDB" id="1902088at2759"/>
<dbReference type="InterPro" id="IPR002100">
    <property type="entry name" value="TF_MADSbox"/>
</dbReference>
<reference evidence="10" key="1">
    <citation type="submission" date="2021-03" db="EMBL/GenBank/DDBJ databases">
        <authorList>
            <person name="Li Z."/>
            <person name="Yang C."/>
        </authorList>
    </citation>
    <scope>NUCLEOTIDE SEQUENCE</scope>
    <source>
        <strain evidence="10">Dzin_1.0</strain>
        <tissue evidence="10">Leaf</tissue>
    </source>
</reference>
<evidence type="ECO:0000256" key="8">
    <source>
        <dbReference type="SAM" id="MobiDB-lite"/>
    </source>
</evidence>
<dbReference type="PANTHER" id="PTHR10358">
    <property type="entry name" value="ENDOSULFINE"/>
    <property type="match status" value="1"/>
</dbReference>
<dbReference type="Pfam" id="PF04667">
    <property type="entry name" value="Endosulfine"/>
    <property type="match status" value="1"/>
</dbReference>
<comment type="subcellular location">
    <subcellularLocation>
        <location evidence="1">Nucleus</location>
    </subcellularLocation>
</comment>
<evidence type="ECO:0000256" key="7">
    <source>
        <dbReference type="RuleBase" id="RU363120"/>
    </source>
</evidence>
<keyword evidence="11" id="KW-1185">Reference proteome</keyword>
<feature type="domain" description="MADS-box" evidence="9">
    <location>
        <begin position="8"/>
        <end position="68"/>
    </location>
</feature>
<evidence type="ECO:0000256" key="4">
    <source>
        <dbReference type="ARBA" id="ARBA00023125"/>
    </source>
</evidence>
<comment type="caution">
    <text evidence="10">The sequence shown here is derived from an EMBL/GenBank/DDBJ whole genome shotgun (WGS) entry which is preliminary data.</text>
</comment>
<name>A0A9D5DCW2_9LILI</name>